<name>A0AAD8ATZ4_BIOPF</name>
<evidence type="ECO:0000256" key="4">
    <source>
        <dbReference type="ARBA" id="ARBA00022723"/>
    </source>
</evidence>
<dbReference type="GO" id="GO:0020037">
    <property type="term" value="F:heme binding"/>
    <property type="evidence" value="ECO:0007669"/>
    <property type="project" value="InterPro"/>
</dbReference>
<comment type="cofactor">
    <cofactor evidence="1 8">
        <name>heme</name>
        <dbReference type="ChEBI" id="CHEBI:30413"/>
    </cofactor>
</comment>
<dbReference type="Proteomes" id="UP001233172">
    <property type="component" value="Unassembled WGS sequence"/>
</dbReference>
<feature type="binding site" description="axial binding residue" evidence="8">
    <location>
        <position position="477"/>
    </location>
    <ligand>
        <name>heme</name>
        <dbReference type="ChEBI" id="CHEBI:30413"/>
    </ligand>
    <ligandPart>
        <name>Fe</name>
        <dbReference type="ChEBI" id="CHEBI:18248"/>
    </ligandPart>
</feature>
<dbReference type="PRINTS" id="PR00463">
    <property type="entry name" value="EP450I"/>
</dbReference>
<proteinExistence type="inferred from homology"/>
<sequence length="531" mass="60703">MLHTRTTDQKRSRMFRSQNVTFLRNILNKGFINSTEVRCRTSSVGHISSDEVEAKPFNAIPGPGGLYQWPLIGSLLNFKPFTKFTTETIHEYLDQLHDKYGTVVKLQLGSQVVVISDPKDIETVYRNEGRYPQRPGFSILDAYNKRNNIQDNIGQLQGEAWHAIRTPVNKRLMKADSATHYLEQQNKVTDDFVHILGARNFTPETSQDLFFRYASESIAVVIFNKRLGLFEANPDQGSVDFLKAAETSLHMIQKAGLGKSLAHKWYRNKTYRTFENSQNLVRRVAIGHIEQARQVLEQEMKTGEFNEDSPNLLYSLLSDKKLTNETVADLMISLYFGGTDSTAKYTQVFLYNLAKHQEKQQNLRKEILDLLGPEGPLTATALSKMVYLKAALKESFRMIPPVAIGNTRILPVDVVLGGYKVPAGMKVFMFNKRPARTHFEKPDQFLPERWLRSEDNTKKDSAQSMIVLPFGHGPRNCIGRRFAVQEIYLAAVKVLQKLQIDLQPESAFERFIYLPFAQAEKPIRFKFTKIV</sequence>
<reference evidence="10" key="2">
    <citation type="submission" date="2023-04" db="EMBL/GenBank/DDBJ databases">
        <authorList>
            <person name="Bu L."/>
            <person name="Lu L."/>
            <person name="Laidemitt M.R."/>
            <person name="Zhang S.M."/>
            <person name="Mutuku M."/>
            <person name="Mkoji G."/>
            <person name="Steinauer M."/>
            <person name="Loker E.S."/>
        </authorList>
    </citation>
    <scope>NUCLEOTIDE SEQUENCE</scope>
    <source>
        <strain evidence="10">KasaAsao</strain>
        <tissue evidence="10">Whole Snail</tissue>
    </source>
</reference>
<dbReference type="AlphaFoldDB" id="A0AAD8ATZ4"/>
<evidence type="ECO:0000256" key="6">
    <source>
        <dbReference type="ARBA" id="ARBA00023004"/>
    </source>
</evidence>
<dbReference type="InterPro" id="IPR017972">
    <property type="entry name" value="Cyt_P450_CS"/>
</dbReference>
<dbReference type="GO" id="GO:0016705">
    <property type="term" value="F:oxidoreductase activity, acting on paired donors, with incorporation or reduction of molecular oxygen"/>
    <property type="evidence" value="ECO:0007669"/>
    <property type="project" value="InterPro"/>
</dbReference>
<evidence type="ECO:0000256" key="7">
    <source>
        <dbReference type="ARBA" id="ARBA00023033"/>
    </source>
</evidence>
<evidence type="ECO:0000313" key="11">
    <source>
        <dbReference type="Proteomes" id="UP001233172"/>
    </source>
</evidence>
<dbReference type="CDD" id="cd11054">
    <property type="entry name" value="CYP24A1-like"/>
    <property type="match status" value="1"/>
</dbReference>
<dbReference type="GO" id="GO:0005506">
    <property type="term" value="F:iron ion binding"/>
    <property type="evidence" value="ECO:0007669"/>
    <property type="project" value="InterPro"/>
</dbReference>
<evidence type="ECO:0000256" key="3">
    <source>
        <dbReference type="ARBA" id="ARBA00022617"/>
    </source>
</evidence>
<dbReference type="InterPro" id="IPR050479">
    <property type="entry name" value="CYP11_CYP27_families"/>
</dbReference>
<keyword evidence="4 8" id="KW-0479">Metal-binding</keyword>
<dbReference type="SUPFAM" id="SSF48264">
    <property type="entry name" value="Cytochrome P450"/>
    <property type="match status" value="1"/>
</dbReference>
<accession>A0AAD8ATZ4</accession>
<dbReference type="Gene3D" id="1.10.630.10">
    <property type="entry name" value="Cytochrome P450"/>
    <property type="match status" value="1"/>
</dbReference>
<evidence type="ECO:0000256" key="9">
    <source>
        <dbReference type="RuleBase" id="RU000461"/>
    </source>
</evidence>
<dbReference type="InterPro" id="IPR001128">
    <property type="entry name" value="Cyt_P450"/>
</dbReference>
<keyword evidence="6 8" id="KW-0408">Iron</keyword>
<comment type="similarity">
    <text evidence="2 9">Belongs to the cytochrome P450 family.</text>
</comment>
<evidence type="ECO:0000313" key="10">
    <source>
        <dbReference type="EMBL" id="KAK0042389.1"/>
    </source>
</evidence>
<dbReference type="InterPro" id="IPR002401">
    <property type="entry name" value="Cyt_P450_E_grp-I"/>
</dbReference>
<keyword evidence="3 8" id="KW-0349">Heme</keyword>
<organism evidence="10 11">
    <name type="scientific">Biomphalaria pfeifferi</name>
    <name type="common">Bloodfluke planorb</name>
    <name type="synonym">Freshwater snail</name>
    <dbReference type="NCBI Taxonomy" id="112525"/>
    <lineage>
        <taxon>Eukaryota</taxon>
        <taxon>Metazoa</taxon>
        <taxon>Spiralia</taxon>
        <taxon>Lophotrochozoa</taxon>
        <taxon>Mollusca</taxon>
        <taxon>Gastropoda</taxon>
        <taxon>Heterobranchia</taxon>
        <taxon>Euthyneura</taxon>
        <taxon>Panpulmonata</taxon>
        <taxon>Hygrophila</taxon>
        <taxon>Lymnaeoidea</taxon>
        <taxon>Planorbidae</taxon>
        <taxon>Biomphalaria</taxon>
    </lineage>
</organism>
<protein>
    <submittedName>
        <fullName evidence="10">Cytochrome P450 27C1-like isoform X1</fullName>
    </submittedName>
</protein>
<evidence type="ECO:0000256" key="5">
    <source>
        <dbReference type="ARBA" id="ARBA00023002"/>
    </source>
</evidence>
<dbReference type="PANTHER" id="PTHR24279:SF120">
    <property type="entry name" value="CYTOCHROME P450"/>
    <property type="match status" value="1"/>
</dbReference>
<dbReference type="InterPro" id="IPR036396">
    <property type="entry name" value="Cyt_P450_sf"/>
</dbReference>
<dbReference type="GO" id="GO:0004497">
    <property type="term" value="F:monooxygenase activity"/>
    <property type="evidence" value="ECO:0007669"/>
    <property type="project" value="UniProtKB-KW"/>
</dbReference>
<dbReference type="PROSITE" id="PS00086">
    <property type="entry name" value="CYTOCHROME_P450"/>
    <property type="match status" value="1"/>
</dbReference>
<dbReference type="EMBL" id="JASAOG010000242">
    <property type="protein sequence ID" value="KAK0042389.1"/>
    <property type="molecule type" value="Genomic_DNA"/>
</dbReference>
<dbReference type="PRINTS" id="PR00385">
    <property type="entry name" value="P450"/>
</dbReference>
<reference evidence="10" key="1">
    <citation type="journal article" date="2023" name="PLoS Negl. Trop. Dis.">
        <title>A genome sequence for Biomphalaria pfeifferi, the major vector snail for the human-infecting parasite Schistosoma mansoni.</title>
        <authorList>
            <person name="Bu L."/>
            <person name="Lu L."/>
            <person name="Laidemitt M.R."/>
            <person name="Zhang S.M."/>
            <person name="Mutuku M."/>
            <person name="Mkoji G."/>
            <person name="Steinauer M."/>
            <person name="Loker E.S."/>
        </authorList>
    </citation>
    <scope>NUCLEOTIDE SEQUENCE</scope>
    <source>
        <strain evidence="10">KasaAsao</strain>
    </source>
</reference>
<gene>
    <name evidence="10" type="ORF">Bpfe_028193</name>
</gene>
<dbReference type="PANTHER" id="PTHR24279">
    <property type="entry name" value="CYTOCHROME P450"/>
    <property type="match status" value="1"/>
</dbReference>
<keyword evidence="7 9" id="KW-0503">Monooxygenase</keyword>
<keyword evidence="5 9" id="KW-0560">Oxidoreductase</keyword>
<evidence type="ECO:0000256" key="2">
    <source>
        <dbReference type="ARBA" id="ARBA00010617"/>
    </source>
</evidence>
<dbReference type="Pfam" id="PF00067">
    <property type="entry name" value="p450"/>
    <property type="match status" value="1"/>
</dbReference>
<comment type="caution">
    <text evidence="10">The sequence shown here is derived from an EMBL/GenBank/DDBJ whole genome shotgun (WGS) entry which is preliminary data.</text>
</comment>
<evidence type="ECO:0000256" key="8">
    <source>
        <dbReference type="PIRSR" id="PIRSR602401-1"/>
    </source>
</evidence>
<keyword evidence="11" id="KW-1185">Reference proteome</keyword>
<evidence type="ECO:0000256" key="1">
    <source>
        <dbReference type="ARBA" id="ARBA00001971"/>
    </source>
</evidence>